<gene>
    <name evidence="5" type="ORF">ACFO4O_06135</name>
</gene>
<reference evidence="6" key="1">
    <citation type="journal article" date="2019" name="Int. J. Syst. Evol. Microbiol.">
        <title>The Global Catalogue of Microorganisms (GCM) 10K type strain sequencing project: providing services to taxonomists for standard genome sequencing and annotation.</title>
        <authorList>
            <consortium name="The Broad Institute Genomics Platform"/>
            <consortium name="The Broad Institute Genome Sequencing Center for Infectious Disease"/>
            <person name="Wu L."/>
            <person name="Ma J."/>
        </authorList>
    </citation>
    <scope>NUCLEOTIDE SEQUENCE [LARGE SCALE GENOMIC DNA]</scope>
    <source>
        <strain evidence="6">KACC 12507</strain>
    </source>
</reference>
<dbReference type="SUPFAM" id="SSF55073">
    <property type="entry name" value="Nucleotide cyclase"/>
    <property type="match status" value="1"/>
</dbReference>
<dbReference type="CDD" id="cd01949">
    <property type="entry name" value="GGDEF"/>
    <property type="match status" value="1"/>
</dbReference>
<comment type="caution">
    <text evidence="5">The sequence shown here is derived from an EMBL/GenBank/DDBJ whole genome shotgun (WGS) entry which is preliminary data.</text>
</comment>
<evidence type="ECO:0000256" key="2">
    <source>
        <dbReference type="ARBA" id="ARBA00034247"/>
    </source>
</evidence>
<dbReference type="SMART" id="SM00267">
    <property type="entry name" value="GGDEF"/>
    <property type="match status" value="1"/>
</dbReference>
<keyword evidence="3" id="KW-1133">Transmembrane helix</keyword>
<evidence type="ECO:0000256" key="1">
    <source>
        <dbReference type="ARBA" id="ARBA00012528"/>
    </source>
</evidence>
<dbReference type="RefSeq" id="WP_382406528.1">
    <property type="nucleotide sequence ID" value="NZ_JBHSGU010000002.1"/>
</dbReference>
<feature type="transmembrane region" description="Helical" evidence="3">
    <location>
        <begin position="131"/>
        <end position="148"/>
    </location>
</feature>
<dbReference type="PANTHER" id="PTHR45138">
    <property type="entry name" value="REGULATORY COMPONENTS OF SENSORY TRANSDUCTION SYSTEM"/>
    <property type="match status" value="1"/>
</dbReference>
<dbReference type="InterPro" id="IPR050469">
    <property type="entry name" value="Diguanylate_Cyclase"/>
</dbReference>
<protein>
    <recommendedName>
        <fullName evidence="1">diguanylate cyclase</fullName>
        <ecNumber evidence="1">2.7.7.65</ecNumber>
    </recommendedName>
</protein>
<dbReference type="PROSITE" id="PS50887">
    <property type="entry name" value="GGDEF"/>
    <property type="match status" value="1"/>
</dbReference>
<dbReference type="InterPro" id="IPR029787">
    <property type="entry name" value="Nucleotide_cyclase"/>
</dbReference>
<dbReference type="Pfam" id="PF00990">
    <property type="entry name" value="GGDEF"/>
    <property type="match status" value="1"/>
</dbReference>
<keyword evidence="3" id="KW-0472">Membrane</keyword>
<keyword evidence="3" id="KW-0812">Transmembrane</keyword>
<evidence type="ECO:0000313" key="6">
    <source>
        <dbReference type="Proteomes" id="UP001595897"/>
    </source>
</evidence>
<dbReference type="InterPro" id="IPR000160">
    <property type="entry name" value="GGDEF_dom"/>
</dbReference>
<dbReference type="InterPro" id="IPR043128">
    <property type="entry name" value="Rev_trsase/Diguanyl_cyclase"/>
</dbReference>
<dbReference type="EMBL" id="JBHSGU010000002">
    <property type="protein sequence ID" value="MFC4699731.1"/>
    <property type="molecule type" value="Genomic_DNA"/>
</dbReference>
<feature type="domain" description="GGDEF" evidence="4">
    <location>
        <begin position="229"/>
        <end position="358"/>
    </location>
</feature>
<evidence type="ECO:0000256" key="3">
    <source>
        <dbReference type="SAM" id="Phobius"/>
    </source>
</evidence>
<dbReference type="EC" id="2.7.7.65" evidence="1"/>
<proteinExistence type="predicted"/>
<feature type="transmembrane region" description="Helical" evidence="3">
    <location>
        <begin position="160"/>
        <end position="183"/>
    </location>
</feature>
<dbReference type="Gene3D" id="3.30.70.270">
    <property type="match status" value="1"/>
</dbReference>
<organism evidence="5 6">
    <name type="scientific">Glaciecola siphonariae</name>
    <dbReference type="NCBI Taxonomy" id="521012"/>
    <lineage>
        <taxon>Bacteria</taxon>
        <taxon>Pseudomonadati</taxon>
        <taxon>Pseudomonadota</taxon>
        <taxon>Gammaproteobacteria</taxon>
        <taxon>Alteromonadales</taxon>
        <taxon>Alteromonadaceae</taxon>
        <taxon>Glaciecola</taxon>
    </lineage>
</organism>
<name>A0ABV9LT93_9ALTE</name>
<feature type="transmembrane region" description="Helical" evidence="3">
    <location>
        <begin position="56"/>
        <end position="75"/>
    </location>
</feature>
<dbReference type="Proteomes" id="UP001595897">
    <property type="component" value="Unassembled WGS sequence"/>
</dbReference>
<accession>A0ABV9LT93</accession>
<comment type="catalytic activity">
    <reaction evidence="2">
        <text>2 GTP = 3',3'-c-di-GMP + 2 diphosphate</text>
        <dbReference type="Rhea" id="RHEA:24898"/>
        <dbReference type="ChEBI" id="CHEBI:33019"/>
        <dbReference type="ChEBI" id="CHEBI:37565"/>
        <dbReference type="ChEBI" id="CHEBI:58805"/>
        <dbReference type="EC" id="2.7.7.65"/>
    </reaction>
</comment>
<evidence type="ECO:0000313" key="5">
    <source>
        <dbReference type="EMBL" id="MFC4699731.1"/>
    </source>
</evidence>
<sequence>MKTSVSGKDHLEDSYKALELKYSDIRLQASLKVICFIGAIAHILFLFLFAFMGATFMAIFNILSIGVWIYAFVLSQKQRYEWAVHIVTAEMFIHAILATSFVGPDLGFQFYLWPLIGLLLTMPSNKLKQSTFFCVIVIIGFIVLSIATKNVEFTYALAPIVNYVYATNVLFAALPFVLTILYLRSTNSDNEKELFSQANMDDLTGTYNRRFVHDLMESSETEQRRRSFDSYSLVLGDVDNFKQINDSLGHQVGDTAIREIASVLKNNVRDSDIVSRWGGEEFLIILANADIETSEKVVHKIRHGINHDIDIPQLSELGLSMSFGIASAHRHMSFEETIRQADIKLYQAKAAGRDRVLS</sequence>
<dbReference type="NCBIfam" id="TIGR00254">
    <property type="entry name" value="GGDEF"/>
    <property type="match status" value="1"/>
</dbReference>
<dbReference type="PANTHER" id="PTHR45138:SF9">
    <property type="entry name" value="DIGUANYLATE CYCLASE DGCM-RELATED"/>
    <property type="match status" value="1"/>
</dbReference>
<feature type="transmembrane region" description="Helical" evidence="3">
    <location>
        <begin position="82"/>
        <end position="102"/>
    </location>
</feature>
<evidence type="ECO:0000259" key="4">
    <source>
        <dbReference type="PROSITE" id="PS50887"/>
    </source>
</evidence>
<keyword evidence="6" id="KW-1185">Reference proteome</keyword>
<feature type="transmembrane region" description="Helical" evidence="3">
    <location>
        <begin position="29"/>
        <end position="50"/>
    </location>
</feature>